<gene>
    <name evidence="13" type="ORF">SAMN05216262_12522</name>
</gene>
<keyword evidence="14" id="KW-1185">Reference proteome</keyword>
<dbReference type="Gene3D" id="3.40.50.720">
    <property type="entry name" value="NAD(P)-binding Rossmann-like Domain"/>
    <property type="match status" value="1"/>
</dbReference>
<evidence type="ECO:0000313" key="13">
    <source>
        <dbReference type="EMBL" id="SEL83893.1"/>
    </source>
</evidence>
<comment type="function">
    <text evidence="10">Catalyzes the NADPH-dependent reduction of ketopantoate into pantoic acid.</text>
</comment>
<evidence type="ECO:0000256" key="10">
    <source>
        <dbReference type="RuleBase" id="RU362068"/>
    </source>
</evidence>
<evidence type="ECO:0000256" key="4">
    <source>
        <dbReference type="ARBA" id="ARBA00019465"/>
    </source>
</evidence>
<dbReference type="InterPro" id="IPR003710">
    <property type="entry name" value="ApbA"/>
</dbReference>
<dbReference type="OrthoDB" id="9796561at2"/>
<protein>
    <recommendedName>
        <fullName evidence="4 10">2-dehydropantoate 2-reductase</fullName>
        <ecNumber evidence="3 10">1.1.1.169</ecNumber>
    </recommendedName>
    <alternativeName>
        <fullName evidence="8 10">Ketopantoate reductase</fullName>
    </alternativeName>
</protein>
<evidence type="ECO:0000256" key="9">
    <source>
        <dbReference type="ARBA" id="ARBA00048793"/>
    </source>
</evidence>
<dbReference type="Proteomes" id="UP000199297">
    <property type="component" value="Unassembled WGS sequence"/>
</dbReference>
<dbReference type="AlphaFoldDB" id="A0A1H7TGQ2"/>
<dbReference type="EC" id="1.1.1.169" evidence="3 10"/>
<name>A0A1H7TGQ2_9GAMM</name>
<evidence type="ECO:0000256" key="6">
    <source>
        <dbReference type="ARBA" id="ARBA00022857"/>
    </source>
</evidence>
<comment type="catalytic activity">
    <reaction evidence="9 10">
        <text>(R)-pantoate + NADP(+) = 2-dehydropantoate + NADPH + H(+)</text>
        <dbReference type="Rhea" id="RHEA:16233"/>
        <dbReference type="ChEBI" id="CHEBI:11561"/>
        <dbReference type="ChEBI" id="CHEBI:15378"/>
        <dbReference type="ChEBI" id="CHEBI:15980"/>
        <dbReference type="ChEBI" id="CHEBI:57783"/>
        <dbReference type="ChEBI" id="CHEBI:58349"/>
        <dbReference type="EC" id="1.1.1.169"/>
    </reaction>
</comment>
<feature type="domain" description="Ketopantoate reductase N-terminal" evidence="11">
    <location>
        <begin position="4"/>
        <end position="156"/>
    </location>
</feature>
<comment type="pathway">
    <text evidence="1 10">Cofactor biosynthesis; (R)-pantothenate biosynthesis; (R)-pantoate from 3-methyl-2-oxobutanoate: step 2/2.</text>
</comment>
<organism evidence="13 14">
    <name type="scientific">Colwellia chukchiensis</name>
    <dbReference type="NCBI Taxonomy" id="641665"/>
    <lineage>
        <taxon>Bacteria</taxon>
        <taxon>Pseudomonadati</taxon>
        <taxon>Pseudomonadota</taxon>
        <taxon>Gammaproteobacteria</taxon>
        <taxon>Alteromonadales</taxon>
        <taxon>Colwelliaceae</taxon>
        <taxon>Colwellia</taxon>
    </lineage>
</organism>
<evidence type="ECO:0000256" key="7">
    <source>
        <dbReference type="ARBA" id="ARBA00023002"/>
    </source>
</evidence>
<proteinExistence type="inferred from homology"/>
<dbReference type="InterPro" id="IPR013752">
    <property type="entry name" value="KPA_reductase"/>
</dbReference>
<dbReference type="GO" id="GO:0008677">
    <property type="term" value="F:2-dehydropantoate 2-reductase activity"/>
    <property type="evidence" value="ECO:0007669"/>
    <property type="project" value="UniProtKB-EC"/>
</dbReference>
<evidence type="ECO:0000256" key="5">
    <source>
        <dbReference type="ARBA" id="ARBA00022655"/>
    </source>
</evidence>
<dbReference type="InterPro" id="IPR008927">
    <property type="entry name" value="6-PGluconate_DH-like_C_sf"/>
</dbReference>
<dbReference type="STRING" id="641665.GCA_002104455_02136"/>
<dbReference type="InterPro" id="IPR036291">
    <property type="entry name" value="NAD(P)-bd_dom_sf"/>
</dbReference>
<keyword evidence="7 10" id="KW-0560">Oxidoreductase</keyword>
<dbReference type="PANTHER" id="PTHR21708">
    <property type="entry name" value="PROBABLE 2-DEHYDROPANTOATE 2-REDUCTASE"/>
    <property type="match status" value="1"/>
</dbReference>
<keyword evidence="6 10" id="KW-0521">NADP</keyword>
<evidence type="ECO:0000256" key="3">
    <source>
        <dbReference type="ARBA" id="ARBA00013014"/>
    </source>
</evidence>
<reference evidence="14" key="1">
    <citation type="submission" date="2016-10" db="EMBL/GenBank/DDBJ databases">
        <authorList>
            <person name="Varghese N."/>
            <person name="Submissions S."/>
        </authorList>
    </citation>
    <scope>NUCLEOTIDE SEQUENCE [LARGE SCALE GENOMIC DNA]</scope>
    <source>
        <strain evidence="14">CGMCC 1.9127</strain>
    </source>
</reference>
<dbReference type="InterPro" id="IPR013332">
    <property type="entry name" value="KPR_N"/>
</dbReference>
<comment type="similarity">
    <text evidence="2 10">Belongs to the ketopantoate reductase family.</text>
</comment>
<dbReference type="SUPFAM" id="SSF51735">
    <property type="entry name" value="NAD(P)-binding Rossmann-fold domains"/>
    <property type="match status" value="1"/>
</dbReference>
<dbReference type="UniPathway" id="UPA00028">
    <property type="reaction ID" value="UER00004"/>
</dbReference>
<evidence type="ECO:0000313" key="14">
    <source>
        <dbReference type="Proteomes" id="UP000199297"/>
    </source>
</evidence>
<dbReference type="NCBIfam" id="TIGR00745">
    <property type="entry name" value="apbA_panE"/>
    <property type="match status" value="1"/>
</dbReference>
<evidence type="ECO:0000256" key="1">
    <source>
        <dbReference type="ARBA" id="ARBA00004994"/>
    </source>
</evidence>
<feature type="domain" description="Ketopantoate reductase C-terminal" evidence="12">
    <location>
        <begin position="188"/>
        <end position="308"/>
    </location>
</feature>
<evidence type="ECO:0000256" key="8">
    <source>
        <dbReference type="ARBA" id="ARBA00032024"/>
    </source>
</evidence>
<dbReference type="SUPFAM" id="SSF48179">
    <property type="entry name" value="6-phosphogluconate dehydrogenase C-terminal domain-like"/>
    <property type="match status" value="1"/>
</dbReference>
<dbReference type="Gene3D" id="1.10.1040.10">
    <property type="entry name" value="N-(1-d-carboxylethyl)-l-norvaline Dehydrogenase, domain 2"/>
    <property type="match status" value="1"/>
</dbReference>
<dbReference type="RefSeq" id="WP_085286077.1">
    <property type="nucleotide sequence ID" value="NZ_FOBI01000025.1"/>
</dbReference>
<dbReference type="InterPro" id="IPR051402">
    <property type="entry name" value="KPR-Related"/>
</dbReference>
<dbReference type="EMBL" id="FOBI01000025">
    <property type="protein sequence ID" value="SEL83893.1"/>
    <property type="molecule type" value="Genomic_DNA"/>
</dbReference>
<evidence type="ECO:0000259" key="12">
    <source>
        <dbReference type="Pfam" id="PF08546"/>
    </source>
</evidence>
<evidence type="ECO:0000259" key="11">
    <source>
        <dbReference type="Pfam" id="PF02558"/>
    </source>
</evidence>
<dbReference type="Pfam" id="PF02558">
    <property type="entry name" value="ApbA"/>
    <property type="match status" value="1"/>
</dbReference>
<dbReference type="PANTHER" id="PTHR21708:SF26">
    <property type="entry name" value="2-DEHYDROPANTOATE 2-REDUCTASE"/>
    <property type="match status" value="1"/>
</dbReference>
<dbReference type="Pfam" id="PF08546">
    <property type="entry name" value="ApbA_C"/>
    <property type="match status" value="1"/>
</dbReference>
<dbReference type="GO" id="GO:0015940">
    <property type="term" value="P:pantothenate biosynthetic process"/>
    <property type="evidence" value="ECO:0007669"/>
    <property type="project" value="UniProtKB-UniPathway"/>
</dbReference>
<dbReference type="GO" id="GO:0005737">
    <property type="term" value="C:cytoplasm"/>
    <property type="evidence" value="ECO:0007669"/>
    <property type="project" value="TreeGrafter"/>
</dbReference>
<keyword evidence="5 10" id="KW-0566">Pantothenate biosynthesis</keyword>
<evidence type="ECO:0000256" key="2">
    <source>
        <dbReference type="ARBA" id="ARBA00007870"/>
    </source>
</evidence>
<accession>A0A1H7TGQ2</accession>
<sequence length="321" mass="34616">MHFVIVGCGAVGGYFGGRLAQHGENVTFVARGKQLQIMQRSGLTIKSIEGDTQLAKVNVIAPDKLKQACLPMAADVIFLSVKSYQLVSALAQIKPLIAKHTRVIPLLNGVNAVDVMQVQGIDLANIYGGLAKIIAEKTADGTIHHTGAKPHITLGVCSKVATTADTEQLSAIAKRLQLAGISVGVTRDMQLALWRKYIFVAAWGALAAAKNLTLGEIRAQSHLSFLLERIVNEYADIARAVGVKLSEKNIKETLSFLARLPDSSETSMQRDLKAASLSEFDVLVAYPLTLVQQLNLSAPVLKQCYEQIATSYPQLNIEQSS</sequence>
<dbReference type="InterPro" id="IPR013328">
    <property type="entry name" value="6PGD_dom2"/>
</dbReference>